<dbReference type="PROSITE" id="PS50110">
    <property type="entry name" value="RESPONSE_REGULATORY"/>
    <property type="match status" value="1"/>
</dbReference>
<reference evidence="4 5" key="1">
    <citation type="journal article" date="2012" name="J. Bacteriol.">
        <title>Draft Genome Sequences for Two Metal-Reducing Pelosinus fermentans Strains Isolated from a Cr(VI)-Contaminated Site and for Type Strain R7.</title>
        <authorList>
            <person name="Brown S.D."/>
            <person name="Podar M."/>
            <person name="Klingeman D.M."/>
            <person name="Johnson C.M."/>
            <person name="Yang Z.K."/>
            <person name="Utturkar S.M."/>
            <person name="Land M.L."/>
            <person name="Mosher J.J."/>
            <person name="Hurt R.A.Jr."/>
            <person name="Phelps T.J."/>
            <person name="Palumbo A.V."/>
            <person name="Arkin A.P."/>
            <person name="Hazen T.C."/>
            <person name="Elias D.A."/>
        </authorList>
    </citation>
    <scope>NUCLEOTIDE SEQUENCE [LARGE SCALE GENOMIC DNA]</scope>
    <source>
        <strain evidence="4 5">B4</strain>
    </source>
</reference>
<dbReference type="Pfam" id="PF00072">
    <property type="entry name" value="Response_reg"/>
    <property type="match status" value="1"/>
</dbReference>
<comment type="caution">
    <text evidence="4">The sequence shown here is derived from an EMBL/GenBank/DDBJ whole genome shotgun (WGS) entry which is preliminary data.</text>
</comment>
<dbReference type="PANTHER" id="PTHR44591">
    <property type="entry name" value="STRESS RESPONSE REGULATOR PROTEIN 1"/>
    <property type="match status" value="1"/>
</dbReference>
<organism evidence="4 5">
    <name type="scientific">Pelosinus fermentans B4</name>
    <dbReference type="NCBI Taxonomy" id="1149862"/>
    <lineage>
        <taxon>Bacteria</taxon>
        <taxon>Bacillati</taxon>
        <taxon>Bacillota</taxon>
        <taxon>Negativicutes</taxon>
        <taxon>Selenomonadales</taxon>
        <taxon>Sporomusaceae</taxon>
        <taxon>Pelosinus</taxon>
    </lineage>
</organism>
<evidence type="ECO:0000313" key="4">
    <source>
        <dbReference type="EMBL" id="EIW15630.1"/>
    </source>
</evidence>
<gene>
    <name evidence="4" type="ORF">FB4_1319</name>
</gene>
<proteinExistence type="predicted"/>
<dbReference type="CDD" id="cd17569">
    <property type="entry name" value="REC_HupR-like"/>
    <property type="match status" value="1"/>
</dbReference>
<protein>
    <submittedName>
        <fullName evidence="4">Response regulator receiver</fullName>
    </submittedName>
</protein>
<dbReference type="PATRIC" id="fig|1149862.3.peg.4347"/>
<dbReference type="EMBL" id="AKVJ01000076">
    <property type="protein sequence ID" value="EIW15630.1"/>
    <property type="molecule type" value="Genomic_DNA"/>
</dbReference>
<dbReference type="AlphaFoldDB" id="I8RDT0"/>
<dbReference type="Proteomes" id="UP000004324">
    <property type="component" value="Unassembled WGS sequence"/>
</dbReference>
<evidence type="ECO:0000256" key="1">
    <source>
        <dbReference type="ARBA" id="ARBA00022553"/>
    </source>
</evidence>
<keyword evidence="1 2" id="KW-0597">Phosphoprotein</keyword>
<dbReference type="InterPro" id="IPR001789">
    <property type="entry name" value="Sig_transdc_resp-reg_receiver"/>
</dbReference>
<dbReference type="OrthoDB" id="9802066at2"/>
<dbReference type="PANTHER" id="PTHR44591:SF19">
    <property type="entry name" value="TWO-COMPONENT RESPONSE REGULATOR-RELATED"/>
    <property type="match status" value="1"/>
</dbReference>
<keyword evidence="5" id="KW-1185">Reference proteome</keyword>
<dbReference type="SUPFAM" id="SSF52172">
    <property type="entry name" value="CheY-like"/>
    <property type="match status" value="1"/>
</dbReference>
<feature type="modified residue" description="4-aspartylphosphate" evidence="2">
    <location>
        <position position="54"/>
    </location>
</feature>
<dbReference type="InterPro" id="IPR050595">
    <property type="entry name" value="Bact_response_regulator"/>
</dbReference>
<dbReference type="InterPro" id="IPR011006">
    <property type="entry name" value="CheY-like_superfamily"/>
</dbReference>
<accession>I8RDT0</accession>
<dbReference type="Gene3D" id="3.40.50.2300">
    <property type="match status" value="1"/>
</dbReference>
<dbReference type="RefSeq" id="WP_007938257.1">
    <property type="nucleotide sequence ID" value="NZ_AKVJ01000076.1"/>
</dbReference>
<evidence type="ECO:0000313" key="5">
    <source>
        <dbReference type="Proteomes" id="UP000004324"/>
    </source>
</evidence>
<sequence length="350" mass="40801">MKQNKVLFVDDEFNVLNAIKRAIIEESYKPFFAVSAAEALEIMEEQDISVVVTDMRMPVMDGLSLLKIIKEKYPRTVRVVLSGFTQLSQMLVTINQGEIFKFITKPWITEEDFLPVIRQAIEYYNLQMEKDNLSKSLEQRNLAYQKILRAMEQKQAQEKEGLHNLHEINEWIFSYWRKNIRLVIDESTEKLTALDEFIDVVEETYLTYLSQLSTAVDVRTTSNLINNIAKNCNTRLFINNAANSEFTTKGKHEYLLMMFRILVHHIPEQYKRISCELLHKSLAAETLELDFYIDLQRYQLSVSEKHKLKISCALLNKIGNFDKMTASLEYTGDKLNGIRVTWEVGTPSFK</sequence>
<name>I8RDT0_9FIRM</name>
<dbReference type="GO" id="GO:0000160">
    <property type="term" value="P:phosphorelay signal transduction system"/>
    <property type="evidence" value="ECO:0007669"/>
    <property type="project" value="InterPro"/>
</dbReference>
<evidence type="ECO:0000256" key="2">
    <source>
        <dbReference type="PROSITE-ProRule" id="PRU00169"/>
    </source>
</evidence>
<feature type="domain" description="Response regulatory" evidence="3">
    <location>
        <begin position="5"/>
        <end position="120"/>
    </location>
</feature>
<evidence type="ECO:0000259" key="3">
    <source>
        <dbReference type="PROSITE" id="PS50110"/>
    </source>
</evidence>
<dbReference type="SMART" id="SM00448">
    <property type="entry name" value="REC"/>
    <property type="match status" value="1"/>
</dbReference>